<name>A0ABW1XL49_9ALTE</name>
<sequence>MNLTSIGIIAILTWGMIELVKQFKRGDSKQNSKTVNELQSQVQQLRERVEVLEKIVTDNSYDLKKQFDNLKD</sequence>
<accession>A0ABW1XL49</accession>
<dbReference type="EMBL" id="JBHSUS010000001">
    <property type="protein sequence ID" value="MFC6440564.1"/>
    <property type="molecule type" value="Genomic_DNA"/>
</dbReference>
<dbReference type="Proteomes" id="UP001596364">
    <property type="component" value="Unassembled WGS sequence"/>
</dbReference>
<evidence type="ECO:0000313" key="3">
    <source>
        <dbReference type="Proteomes" id="UP001596364"/>
    </source>
</evidence>
<gene>
    <name evidence="2" type="ORF">ACFP85_10440</name>
</gene>
<proteinExistence type="predicted"/>
<evidence type="ECO:0000256" key="1">
    <source>
        <dbReference type="SAM" id="Coils"/>
    </source>
</evidence>
<keyword evidence="3" id="KW-1185">Reference proteome</keyword>
<evidence type="ECO:0008006" key="4">
    <source>
        <dbReference type="Google" id="ProtNLM"/>
    </source>
</evidence>
<dbReference type="RefSeq" id="WP_131258357.1">
    <property type="nucleotide sequence ID" value="NZ_JBHSUS010000001.1"/>
</dbReference>
<reference evidence="3" key="1">
    <citation type="journal article" date="2019" name="Int. J. Syst. Evol. Microbiol.">
        <title>The Global Catalogue of Microorganisms (GCM) 10K type strain sequencing project: providing services to taxonomists for standard genome sequencing and annotation.</title>
        <authorList>
            <consortium name="The Broad Institute Genomics Platform"/>
            <consortium name="The Broad Institute Genome Sequencing Center for Infectious Disease"/>
            <person name="Wu L."/>
            <person name="Ma J."/>
        </authorList>
    </citation>
    <scope>NUCLEOTIDE SEQUENCE [LARGE SCALE GENOMIC DNA]</scope>
    <source>
        <strain evidence="3">CGMCC 1.16031</strain>
    </source>
</reference>
<keyword evidence="1" id="KW-0175">Coiled coil</keyword>
<feature type="coiled-coil region" evidence="1">
    <location>
        <begin position="28"/>
        <end position="55"/>
    </location>
</feature>
<evidence type="ECO:0000313" key="2">
    <source>
        <dbReference type="EMBL" id="MFC6440564.1"/>
    </source>
</evidence>
<organism evidence="2 3">
    <name type="scientific">Pseudobowmanella zhangzhouensis</name>
    <dbReference type="NCBI Taxonomy" id="1537679"/>
    <lineage>
        <taxon>Bacteria</taxon>
        <taxon>Pseudomonadati</taxon>
        <taxon>Pseudomonadota</taxon>
        <taxon>Gammaproteobacteria</taxon>
        <taxon>Alteromonadales</taxon>
        <taxon>Alteromonadaceae</taxon>
    </lineage>
</organism>
<protein>
    <recommendedName>
        <fullName evidence="4">Phage shock protein B</fullName>
    </recommendedName>
</protein>
<comment type="caution">
    <text evidence="2">The sequence shown here is derived from an EMBL/GenBank/DDBJ whole genome shotgun (WGS) entry which is preliminary data.</text>
</comment>